<name>A0A1Z2L1R0_9ACTN</name>
<organism evidence="3 4">
    <name type="scientific">Streptomyces albireticuli</name>
    <dbReference type="NCBI Taxonomy" id="1940"/>
    <lineage>
        <taxon>Bacteria</taxon>
        <taxon>Bacillati</taxon>
        <taxon>Actinomycetota</taxon>
        <taxon>Actinomycetes</taxon>
        <taxon>Kitasatosporales</taxon>
        <taxon>Streptomycetaceae</taxon>
        <taxon>Streptomyces</taxon>
    </lineage>
</organism>
<protein>
    <recommendedName>
        <fullName evidence="5">ATP-binding protein</fullName>
    </recommendedName>
</protein>
<feature type="compositionally biased region" description="Low complexity" evidence="1">
    <location>
        <begin position="184"/>
        <end position="197"/>
    </location>
</feature>
<evidence type="ECO:0008006" key="5">
    <source>
        <dbReference type="Google" id="ProtNLM"/>
    </source>
</evidence>
<evidence type="ECO:0000313" key="3">
    <source>
        <dbReference type="EMBL" id="ARZ68237.1"/>
    </source>
</evidence>
<accession>A0A1Z2L1R0</accession>
<feature type="chain" id="PRO_5013029142" description="ATP-binding protein" evidence="2">
    <location>
        <begin position="21"/>
        <end position="197"/>
    </location>
</feature>
<sequence length="197" mass="18854">MRAGLTVSAGAAFVAGGAGAASAVPVQPPRAVLGDLDVGAGLRGADIGLQKGAEGVFNTMRHLQANPFAETSADPLDNSVNTQVADFKPVSTAPLVEPLTTRGGLIQNLASVGPLAQLSKDVVQPPAPGGTPPPPLGPAKGAPAKGAPGKAAPGKGAHAKGAPAKGADPAKAGPLGLPIGGLPGPLSSLAAPPQAGR</sequence>
<dbReference type="EMBL" id="CP021744">
    <property type="protein sequence ID" value="ARZ68237.1"/>
    <property type="molecule type" value="Genomic_DNA"/>
</dbReference>
<evidence type="ECO:0000256" key="2">
    <source>
        <dbReference type="SAM" id="SignalP"/>
    </source>
</evidence>
<keyword evidence="2" id="KW-0732">Signal</keyword>
<evidence type="ECO:0000256" key="1">
    <source>
        <dbReference type="SAM" id="MobiDB-lite"/>
    </source>
</evidence>
<feature type="compositionally biased region" description="Low complexity" evidence="1">
    <location>
        <begin position="138"/>
        <end position="177"/>
    </location>
</feature>
<reference evidence="3 4" key="1">
    <citation type="submission" date="2017-06" db="EMBL/GenBank/DDBJ databases">
        <title>Streptomyces albireticuli Genome sequencing and assembly.</title>
        <authorList>
            <person name="Wang Y."/>
            <person name="Du B."/>
            <person name="Ding Y."/>
            <person name="Liu H."/>
            <person name="Hou Q."/>
            <person name="Liu K."/>
            <person name="Yao L."/>
            <person name="Wang C."/>
        </authorList>
    </citation>
    <scope>NUCLEOTIDE SEQUENCE [LARGE SCALE GENOMIC DNA]</scope>
    <source>
        <strain evidence="3 4">MDJK11</strain>
    </source>
</reference>
<gene>
    <name evidence="3" type="ORF">SMD11_2588</name>
</gene>
<feature type="signal peptide" evidence="2">
    <location>
        <begin position="1"/>
        <end position="20"/>
    </location>
</feature>
<dbReference type="Proteomes" id="UP000195755">
    <property type="component" value="Chromosome"/>
</dbReference>
<dbReference type="AlphaFoldDB" id="A0A1Z2L1R0"/>
<proteinExistence type="predicted"/>
<feature type="compositionally biased region" description="Pro residues" evidence="1">
    <location>
        <begin position="125"/>
        <end position="137"/>
    </location>
</feature>
<feature type="region of interest" description="Disordered" evidence="1">
    <location>
        <begin position="120"/>
        <end position="197"/>
    </location>
</feature>
<dbReference type="KEGG" id="salj:SMD11_2588"/>
<evidence type="ECO:0000313" key="4">
    <source>
        <dbReference type="Proteomes" id="UP000195755"/>
    </source>
</evidence>